<dbReference type="RefSeq" id="WP_079481356.1">
    <property type="nucleotide sequence ID" value="NZ_CBML010000006.1"/>
</dbReference>
<keyword evidence="1" id="KW-0472">Membrane</keyword>
<dbReference type="AlphaFoldDB" id="A0A1U6JCC4"/>
<name>A0A1U6JCC4_9CLOT</name>
<keyword evidence="1" id="KW-0812">Transmembrane</keyword>
<dbReference type="Proteomes" id="UP000190476">
    <property type="component" value="Chromosome I"/>
</dbReference>
<accession>A0A1U6JCC4</accession>
<reference evidence="3" key="1">
    <citation type="submission" date="2017-03" db="EMBL/GenBank/DDBJ databases">
        <authorList>
            <person name="Falquet L."/>
            <person name="Falquet L."/>
        </authorList>
    </citation>
    <scope>NUCLEOTIDE SEQUENCE [LARGE SCALE GENOMIC DNA]</scope>
</reference>
<evidence type="ECO:0000313" key="2">
    <source>
        <dbReference type="EMBL" id="SLK17950.1"/>
    </source>
</evidence>
<protein>
    <submittedName>
        <fullName evidence="2">Uncharacterized protein</fullName>
    </submittedName>
</protein>
<feature type="transmembrane region" description="Helical" evidence="1">
    <location>
        <begin position="6"/>
        <end position="28"/>
    </location>
</feature>
<evidence type="ECO:0000313" key="3">
    <source>
        <dbReference type="Proteomes" id="UP000190476"/>
    </source>
</evidence>
<dbReference type="STRING" id="1351755.CCH01_13470"/>
<proteinExistence type="predicted"/>
<dbReference type="EMBL" id="LT799839">
    <property type="protein sequence ID" value="SLK17950.1"/>
    <property type="molecule type" value="Genomic_DNA"/>
</dbReference>
<sequence length="277" mass="32996">MKINKIFVLCITIVTILVWGVNISLFYSKRLENPIFFKNYIDSDGNMYINYLDNDYNEDYIVSISFPEINEERFYVNNHNIMNNNGYILREIILDNNFINDLLVKEESDVNVTKIKYYTNEGATNIVNIGEINFSKPILYDKKYLILKENLSYTQNYTSTISFIAKDTVKLEEYTSKYKEFILDNYYIYINDEPIQNISYPIEFKRDENIKLSYKKKYENSDSVGFGIMYNMFIAFKFVDPEGTIDYKKLYFTNQNSDYSKYMNKKSIDKLKEGRIL</sequence>
<organism evidence="2 3">
    <name type="scientific">Clostridium chauvoei JF4335</name>
    <dbReference type="NCBI Taxonomy" id="1351755"/>
    <lineage>
        <taxon>Bacteria</taxon>
        <taxon>Bacillati</taxon>
        <taxon>Bacillota</taxon>
        <taxon>Clostridia</taxon>
        <taxon>Eubacteriales</taxon>
        <taxon>Clostridiaceae</taxon>
        <taxon>Clostridium</taxon>
    </lineage>
</organism>
<evidence type="ECO:0000256" key="1">
    <source>
        <dbReference type="SAM" id="Phobius"/>
    </source>
</evidence>
<keyword evidence="3" id="KW-1185">Reference proteome</keyword>
<gene>
    <name evidence="2" type="ORF">CCH01_13470</name>
</gene>
<keyword evidence="1" id="KW-1133">Transmembrane helix</keyword>